<dbReference type="Pfam" id="PF02171">
    <property type="entry name" value="Piwi"/>
    <property type="match status" value="1"/>
</dbReference>
<keyword evidence="5" id="KW-0805">Transcription regulation</keyword>
<keyword evidence="7" id="KW-0804">Transcription</keyword>
<dbReference type="SUPFAM" id="SSF101690">
    <property type="entry name" value="PAZ domain"/>
    <property type="match status" value="1"/>
</dbReference>
<protein>
    <submittedName>
        <fullName evidence="12">Uncharacterized protein</fullName>
    </submittedName>
</protein>
<dbReference type="GO" id="GO:0051607">
    <property type="term" value="P:defense response to virus"/>
    <property type="evidence" value="ECO:0007669"/>
    <property type="project" value="UniProtKB-ARBA"/>
</dbReference>
<dbReference type="AlphaFoldDB" id="R0HAW1"/>
<evidence type="ECO:0000313" key="12">
    <source>
        <dbReference type="EMBL" id="EOA22140.1"/>
    </source>
</evidence>
<dbReference type="Pfam" id="PF02170">
    <property type="entry name" value="PAZ"/>
    <property type="match status" value="1"/>
</dbReference>
<dbReference type="InterPro" id="IPR003100">
    <property type="entry name" value="PAZ_dom"/>
</dbReference>
<dbReference type="InterPro" id="IPR032473">
    <property type="entry name" value="Argonaute_Mid_dom"/>
</dbReference>
<dbReference type="CDD" id="cd02846">
    <property type="entry name" value="PAZ_argonaute_like"/>
    <property type="match status" value="1"/>
</dbReference>
<dbReference type="InterPro" id="IPR036397">
    <property type="entry name" value="RNaseH_sf"/>
</dbReference>
<dbReference type="InterPro" id="IPR012337">
    <property type="entry name" value="RNaseH-like_sf"/>
</dbReference>
<dbReference type="InterPro" id="IPR032474">
    <property type="entry name" value="Argonaute_N"/>
</dbReference>
<keyword evidence="2" id="KW-0678">Repressor</keyword>
<sequence length="861" mass="96959">MDTSLRLPQPLERGSAKSKSSLLPLSRRGHGSNGRKINLLTNHFSVDFSIRELNSQYFFHYSVAITYENGSPVMTKGVGRRILEKVQQTYQTDLDFKHFAYDGDKSLFTVGPLPRSKLDFSVVLEDVPSRRNAEKRLKLPHQSEKYNVAISFAAKIPMQAISHTLQGRERNRIQDMIRAMDVILGQNAARQGCLLFRQSFFYNDAKYFANVGEGVVCCKGFHSSFQNTQGGLSLKIDVSTTMIIKPGAVVDFLIENQGVKDPFSIDWKKAKSALKNLRVKVIHSNREYKITGLSELRCKDQPFTLKKKNANGEAEEVETTVFDYFTKMRDIKLHYSGDLPCINVGKPNRPPVYFPIELCELVSLQRYTKALTSFQRSNLVKEARQKPQQNMDVLTKACKNSNYNDDPMLQDCAVRIGSGLTQLHGRVLPTPKLKAGNGADIFPSNGSWNFIDKKFFEPATVTRWAVVNFSARCDPHKIIRELIRCGKMKGINVDPPYRVVFEENARFKGEPGSVRVDKMFEYLQSTLGQSPPKFLLCILEKKNSDVYGPWKKKNLVQFGIVNQCIVPPQNVKEQYLINVLLKINAKLGGLNSILDMEQTRAMPLVMRVPTIIIGMSISHGSPGQSDAPSIAAVVSSREWPFISKYKACVRTQTRKAEIIENLFKPVSDKDDEGIMRELLLDFESSSGVKPNHIIIFRDGVSESQFNRVLNIELDQMMQKNHHTKFFQTRSPDNVPPGTIVDSNICHPRNNDFYLCAHAGKFGTTRPTHYHVLYDEIGFNTDNLQELVHSLSYVYQRSTSAISLAAPICYAHLAASQMATAMKFEDMSETSPSHDGITTAGVVSVPPMPKLNTKVSGSMFFC</sequence>
<dbReference type="PANTHER" id="PTHR22891">
    <property type="entry name" value="EUKARYOTIC TRANSLATION INITIATION FACTOR 2C"/>
    <property type="match status" value="1"/>
</dbReference>
<keyword evidence="6" id="KW-0943">RNA-mediated gene silencing</keyword>
<dbReference type="STRING" id="81985.R0HAW1"/>
<name>R0HAW1_9BRAS</name>
<dbReference type="InterPro" id="IPR003165">
    <property type="entry name" value="Piwi"/>
</dbReference>
<dbReference type="SMART" id="SM01163">
    <property type="entry name" value="DUF1785"/>
    <property type="match status" value="1"/>
</dbReference>
<evidence type="ECO:0000256" key="5">
    <source>
        <dbReference type="ARBA" id="ARBA00023015"/>
    </source>
</evidence>
<organism evidence="12 13">
    <name type="scientific">Capsella rubella</name>
    <dbReference type="NCBI Taxonomy" id="81985"/>
    <lineage>
        <taxon>Eukaryota</taxon>
        <taxon>Viridiplantae</taxon>
        <taxon>Streptophyta</taxon>
        <taxon>Embryophyta</taxon>
        <taxon>Tracheophyta</taxon>
        <taxon>Spermatophyta</taxon>
        <taxon>Magnoliopsida</taxon>
        <taxon>eudicotyledons</taxon>
        <taxon>Gunneridae</taxon>
        <taxon>Pentapetalae</taxon>
        <taxon>rosids</taxon>
        <taxon>malvids</taxon>
        <taxon>Brassicales</taxon>
        <taxon>Brassicaceae</taxon>
        <taxon>Camelineae</taxon>
        <taxon>Capsella</taxon>
    </lineage>
</organism>
<dbReference type="GO" id="GO:1990904">
    <property type="term" value="C:ribonucleoprotein complex"/>
    <property type="evidence" value="ECO:0007669"/>
    <property type="project" value="UniProtKB-KW"/>
</dbReference>
<dbReference type="Pfam" id="PF16488">
    <property type="entry name" value="ArgoL2"/>
    <property type="match status" value="1"/>
</dbReference>
<dbReference type="Gene3D" id="3.30.420.10">
    <property type="entry name" value="Ribonuclease H-like superfamily/Ribonuclease H"/>
    <property type="match status" value="2"/>
</dbReference>
<reference evidence="13" key="1">
    <citation type="journal article" date="2013" name="Nat. Genet.">
        <title>The Capsella rubella genome and the genomic consequences of rapid mating system evolution.</title>
        <authorList>
            <person name="Slotte T."/>
            <person name="Hazzouri K.M."/>
            <person name="Agren J.A."/>
            <person name="Koenig D."/>
            <person name="Maumus F."/>
            <person name="Guo Y.L."/>
            <person name="Steige K."/>
            <person name="Platts A.E."/>
            <person name="Escobar J.S."/>
            <person name="Newman L.K."/>
            <person name="Wang W."/>
            <person name="Mandakova T."/>
            <person name="Vello E."/>
            <person name="Smith L.M."/>
            <person name="Henz S.R."/>
            <person name="Steffen J."/>
            <person name="Takuno S."/>
            <person name="Brandvain Y."/>
            <person name="Coop G."/>
            <person name="Andolfatto P."/>
            <person name="Hu T.T."/>
            <person name="Blanchette M."/>
            <person name="Clark R.M."/>
            <person name="Quesneville H."/>
            <person name="Nordborg M."/>
            <person name="Gaut B.S."/>
            <person name="Lysak M.A."/>
            <person name="Jenkins J."/>
            <person name="Grimwood J."/>
            <person name="Chapman J."/>
            <person name="Prochnik S."/>
            <person name="Shu S."/>
            <person name="Rokhsar D."/>
            <person name="Schmutz J."/>
            <person name="Weigel D."/>
            <person name="Wright S.I."/>
        </authorList>
    </citation>
    <scope>NUCLEOTIDE SEQUENCE [LARGE SCALE GENOMIC DNA]</scope>
    <source>
        <strain evidence="13">cv. Monte Gargano</strain>
    </source>
</reference>
<dbReference type="InterPro" id="IPR032472">
    <property type="entry name" value="ArgoL2"/>
</dbReference>
<dbReference type="InterPro" id="IPR036085">
    <property type="entry name" value="PAZ_dom_sf"/>
</dbReference>
<evidence type="ECO:0000259" key="11">
    <source>
        <dbReference type="PROSITE" id="PS50822"/>
    </source>
</evidence>
<feature type="domain" description="Piwi" evidence="11">
    <location>
        <begin position="534"/>
        <end position="822"/>
    </location>
</feature>
<dbReference type="EMBL" id="KB870810">
    <property type="protein sequence ID" value="EOA22140.1"/>
    <property type="molecule type" value="Genomic_DNA"/>
</dbReference>
<gene>
    <name evidence="12" type="ORF">CARUB_v10002706mg</name>
</gene>
<dbReference type="Proteomes" id="UP000029121">
    <property type="component" value="Unassembled WGS sequence"/>
</dbReference>
<dbReference type="GO" id="GO:0003723">
    <property type="term" value="F:RNA binding"/>
    <property type="evidence" value="ECO:0007669"/>
    <property type="project" value="UniProtKB-KW"/>
</dbReference>
<keyword evidence="3" id="KW-0810">Translation regulation</keyword>
<dbReference type="InterPro" id="IPR014811">
    <property type="entry name" value="ArgoL1"/>
</dbReference>
<evidence type="ECO:0000256" key="4">
    <source>
        <dbReference type="ARBA" id="ARBA00022884"/>
    </source>
</evidence>
<dbReference type="SUPFAM" id="SSF53098">
    <property type="entry name" value="Ribonuclease H-like"/>
    <property type="match status" value="1"/>
</dbReference>
<keyword evidence="13" id="KW-1185">Reference proteome</keyword>
<dbReference type="InterPro" id="IPR045246">
    <property type="entry name" value="Piwi_ago-like"/>
</dbReference>
<dbReference type="FunFam" id="2.170.260.10:FF:000008">
    <property type="entry name" value="Protein argonaute 7"/>
    <property type="match status" value="1"/>
</dbReference>
<dbReference type="PROSITE" id="PS50822">
    <property type="entry name" value="PIWI"/>
    <property type="match status" value="1"/>
</dbReference>
<dbReference type="eggNOG" id="KOG1041">
    <property type="taxonomic scope" value="Eukaryota"/>
</dbReference>
<dbReference type="Pfam" id="PF16487">
    <property type="entry name" value="ArgoMid"/>
    <property type="match status" value="1"/>
</dbReference>
<evidence type="ECO:0000256" key="6">
    <source>
        <dbReference type="ARBA" id="ARBA00023158"/>
    </source>
</evidence>
<evidence type="ECO:0000256" key="2">
    <source>
        <dbReference type="ARBA" id="ARBA00022491"/>
    </source>
</evidence>
<dbReference type="SMART" id="SM00950">
    <property type="entry name" value="Piwi"/>
    <property type="match status" value="1"/>
</dbReference>
<comment type="similarity">
    <text evidence="1">Belongs to the argonaute family. Ago subfamily.</text>
</comment>
<proteinExistence type="inferred from homology"/>
<feature type="region of interest" description="Disordered" evidence="9">
    <location>
        <begin position="1"/>
        <end position="30"/>
    </location>
</feature>
<keyword evidence="4" id="KW-0694">RNA-binding</keyword>
<dbReference type="GO" id="GO:0031047">
    <property type="term" value="P:regulatory ncRNA-mediated gene silencing"/>
    <property type="evidence" value="ECO:0007669"/>
    <property type="project" value="UniProtKB-KW"/>
</dbReference>
<keyword evidence="8" id="KW-0687">Ribonucleoprotein</keyword>
<dbReference type="Gene3D" id="2.170.260.10">
    <property type="entry name" value="paz domain"/>
    <property type="match status" value="1"/>
</dbReference>
<accession>R0HAW1</accession>
<evidence type="ECO:0000256" key="9">
    <source>
        <dbReference type="SAM" id="MobiDB-lite"/>
    </source>
</evidence>
<evidence type="ECO:0000256" key="7">
    <source>
        <dbReference type="ARBA" id="ARBA00023163"/>
    </source>
</evidence>
<dbReference type="PROSITE" id="PS50821">
    <property type="entry name" value="PAZ"/>
    <property type="match status" value="1"/>
</dbReference>
<evidence type="ECO:0000259" key="10">
    <source>
        <dbReference type="PROSITE" id="PS50821"/>
    </source>
</evidence>
<evidence type="ECO:0000256" key="3">
    <source>
        <dbReference type="ARBA" id="ARBA00022845"/>
    </source>
</evidence>
<dbReference type="CDD" id="cd04657">
    <property type="entry name" value="Piwi_ago-like"/>
    <property type="match status" value="1"/>
</dbReference>
<evidence type="ECO:0000256" key="1">
    <source>
        <dbReference type="ARBA" id="ARBA00008201"/>
    </source>
</evidence>
<dbReference type="GO" id="GO:0006417">
    <property type="term" value="P:regulation of translation"/>
    <property type="evidence" value="ECO:0007669"/>
    <property type="project" value="UniProtKB-KW"/>
</dbReference>
<dbReference type="Pfam" id="PF08699">
    <property type="entry name" value="ArgoL1"/>
    <property type="match status" value="1"/>
</dbReference>
<evidence type="ECO:0000256" key="8">
    <source>
        <dbReference type="ARBA" id="ARBA00023274"/>
    </source>
</evidence>
<dbReference type="Pfam" id="PF16486">
    <property type="entry name" value="ArgoN"/>
    <property type="match status" value="1"/>
</dbReference>
<dbReference type="Gene3D" id="3.40.50.2300">
    <property type="match status" value="1"/>
</dbReference>
<feature type="compositionally biased region" description="Low complexity" evidence="9">
    <location>
        <begin position="17"/>
        <end position="26"/>
    </location>
</feature>
<feature type="domain" description="PAZ" evidence="10">
    <location>
        <begin position="248"/>
        <end position="363"/>
    </location>
</feature>
<evidence type="ECO:0000313" key="13">
    <source>
        <dbReference type="Proteomes" id="UP000029121"/>
    </source>
</evidence>